<dbReference type="OrthoDB" id="1432787at2759"/>
<evidence type="ECO:0000259" key="8">
    <source>
        <dbReference type="Pfam" id="PF23559"/>
    </source>
</evidence>
<dbReference type="InterPro" id="IPR055414">
    <property type="entry name" value="LRR_R13L4/SHOC2-like"/>
</dbReference>
<dbReference type="GO" id="GO:0043531">
    <property type="term" value="F:ADP binding"/>
    <property type="evidence" value="ECO:0007669"/>
    <property type="project" value="InterPro"/>
</dbReference>
<keyword evidence="10" id="KW-0378">Hydrolase</keyword>
<dbReference type="GO" id="GO:0051707">
    <property type="term" value="P:response to other organism"/>
    <property type="evidence" value="ECO:0007669"/>
    <property type="project" value="UniProtKB-ARBA"/>
</dbReference>
<dbReference type="OMA" id="PKEVQCM"/>
<dbReference type="PANTHER" id="PTHR23155">
    <property type="entry name" value="DISEASE RESISTANCE PROTEIN RP"/>
    <property type="match status" value="1"/>
</dbReference>
<dbReference type="InterPro" id="IPR032675">
    <property type="entry name" value="LRR_dom_sf"/>
</dbReference>
<evidence type="ECO:0000256" key="4">
    <source>
        <dbReference type="SAM" id="Coils"/>
    </source>
</evidence>
<dbReference type="Pfam" id="PF23598">
    <property type="entry name" value="LRR_14"/>
    <property type="match status" value="1"/>
</dbReference>
<feature type="compositionally biased region" description="Polar residues" evidence="5">
    <location>
        <begin position="358"/>
        <end position="376"/>
    </location>
</feature>
<feature type="domain" description="NB-ARC" evidence="6">
    <location>
        <begin position="596"/>
        <end position="752"/>
    </location>
</feature>
<evidence type="ECO:0000256" key="2">
    <source>
        <dbReference type="ARBA" id="ARBA00022741"/>
    </source>
</evidence>
<proteinExistence type="predicted"/>
<dbReference type="Pfam" id="PF00931">
    <property type="entry name" value="NB-ARC"/>
    <property type="match status" value="1"/>
</dbReference>
<feature type="coiled-coil region" evidence="4">
    <location>
        <begin position="273"/>
        <end position="300"/>
    </location>
</feature>
<dbReference type="InterPro" id="IPR042197">
    <property type="entry name" value="Apaf_helical"/>
</dbReference>
<dbReference type="Pfam" id="PF18052">
    <property type="entry name" value="Rx_N"/>
    <property type="match status" value="2"/>
</dbReference>
<dbReference type="InterPro" id="IPR002182">
    <property type="entry name" value="NB-ARC"/>
</dbReference>
<evidence type="ECO:0000259" key="7">
    <source>
        <dbReference type="Pfam" id="PF18052"/>
    </source>
</evidence>
<dbReference type="GO" id="GO:0004722">
    <property type="term" value="F:protein serine/threonine phosphatase activity"/>
    <property type="evidence" value="ECO:0007669"/>
    <property type="project" value="UniProtKB-EC"/>
</dbReference>
<dbReference type="CDD" id="cd14798">
    <property type="entry name" value="RX-CC_like"/>
    <property type="match status" value="1"/>
</dbReference>
<organism evidence="10 11">
    <name type="scientific">Ricinus communis</name>
    <name type="common">Castor bean</name>
    <dbReference type="NCBI Taxonomy" id="3988"/>
    <lineage>
        <taxon>Eukaryota</taxon>
        <taxon>Viridiplantae</taxon>
        <taxon>Streptophyta</taxon>
        <taxon>Embryophyta</taxon>
        <taxon>Tracheophyta</taxon>
        <taxon>Spermatophyta</taxon>
        <taxon>Magnoliopsida</taxon>
        <taxon>eudicotyledons</taxon>
        <taxon>Gunneridae</taxon>
        <taxon>Pentapetalae</taxon>
        <taxon>rosids</taxon>
        <taxon>fabids</taxon>
        <taxon>Malpighiales</taxon>
        <taxon>Euphorbiaceae</taxon>
        <taxon>Acalyphoideae</taxon>
        <taxon>Acalypheae</taxon>
        <taxon>Ricinus</taxon>
    </lineage>
</organism>
<dbReference type="InterPro" id="IPR041118">
    <property type="entry name" value="Rx_N"/>
</dbReference>
<dbReference type="SUPFAM" id="SSF52058">
    <property type="entry name" value="L domain-like"/>
    <property type="match status" value="2"/>
</dbReference>
<dbReference type="InterPro" id="IPR044974">
    <property type="entry name" value="Disease_R_plants"/>
</dbReference>
<dbReference type="eggNOG" id="KOG4658">
    <property type="taxonomic scope" value="Eukaryota"/>
</dbReference>
<dbReference type="Gene3D" id="3.40.50.300">
    <property type="entry name" value="P-loop containing nucleotide triphosphate hydrolases"/>
    <property type="match status" value="1"/>
</dbReference>
<dbReference type="EC" id="3.1.3.16" evidence="10"/>
<dbReference type="PANTHER" id="PTHR23155:SF955">
    <property type="entry name" value="AAA+ ATPASE DOMAIN-CONTAINING PROTEIN"/>
    <property type="match status" value="1"/>
</dbReference>
<dbReference type="Gene3D" id="1.20.5.4130">
    <property type="match status" value="2"/>
</dbReference>
<keyword evidence="2" id="KW-0547">Nucleotide-binding</keyword>
<dbReference type="SUPFAM" id="SSF52540">
    <property type="entry name" value="P-loop containing nucleoside triphosphate hydrolases"/>
    <property type="match status" value="1"/>
</dbReference>
<dbReference type="InterPro" id="IPR036388">
    <property type="entry name" value="WH-like_DNA-bd_sf"/>
</dbReference>
<feature type="domain" description="Disease resistance N-terminal" evidence="7">
    <location>
        <begin position="2"/>
        <end position="83"/>
    </location>
</feature>
<feature type="domain" description="Disease resistance protein winged helix" evidence="8">
    <location>
        <begin position="834"/>
        <end position="896"/>
    </location>
</feature>
<reference evidence="11" key="1">
    <citation type="journal article" date="2010" name="Nat. Biotechnol.">
        <title>Draft genome sequence of the oilseed species Ricinus communis.</title>
        <authorList>
            <person name="Chan A.P."/>
            <person name="Crabtree J."/>
            <person name="Zhao Q."/>
            <person name="Lorenzi H."/>
            <person name="Orvis J."/>
            <person name="Puiu D."/>
            <person name="Melake-Berhan A."/>
            <person name="Jones K.M."/>
            <person name="Redman J."/>
            <person name="Chen G."/>
            <person name="Cahoon E.B."/>
            <person name="Gedil M."/>
            <person name="Stanke M."/>
            <person name="Haas B.J."/>
            <person name="Wortman J.R."/>
            <person name="Fraser-Liggett C.M."/>
            <person name="Ravel J."/>
            <person name="Rabinowicz P.D."/>
        </authorList>
    </citation>
    <scope>NUCLEOTIDE SEQUENCE [LARGE SCALE GENOMIC DNA]</scope>
    <source>
        <strain evidence="11">cv. Hale</strain>
    </source>
</reference>
<dbReference type="Pfam" id="PF23559">
    <property type="entry name" value="WHD_DRP"/>
    <property type="match status" value="1"/>
</dbReference>
<dbReference type="Gene3D" id="1.10.8.430">
    <property type="entry name" value="Helical domain of apoptotic protease-activating factors"/>
    <property type="match status" value="1"/>
</dbReference>
<evidence type="ECO:0000259" key="6">
    <source>
        <dbReference type="Pfam" id="PF00931"/>
    </source>
</evidence>
<feature type="region of interest" description="Disordered" evidence="5">
    <location>
        <begin position="356"/>
        <end position="376"/>
    </location>
</feature>
<evidence type="ECO:0000256" key="5">
    <source>
        <dbReference type="SAM" id="MobiDB-lite"/>
    </source>
</evidence>
<dbReference type="InParanoid" id="B9SU29"/>
<evidence type="ECO:0000256" key="1">
    <source>
        <dbReference type="ARBA" id="ARBA00022737"/>
    </source>
</evidence>
<dbReference type="InterPro" id="IPR027417">
    <property type="entry name" value="P-loop_NTPase"/>
</dbReference>
<evidence type="ECO:0000313" key="11">
    <source>
        <dbReference type="Proteomes" id="UP000008311"/>
    </source>
</evidence>
<name>B9SU29_RICCO</name>
<accession>B9SU29</accession>
<keyword evidence="1" id="KW-0677">Repeat</keyword>
<dbReference type="Gene3D" id="1.10.10.10">
    <property type="entry name" value="Winged helix-like DNA-binding domain superfamily/Winged helix DNA-binding domain"/>
    <property type="match status" value="1"/>
</dbReference>
<dbReference type="PRINTS" id="PR00364">
    <property type="entry name" value="DISEASERSIST"/>
</dbReference>
<dbReference type="KEGG" id="rcu:8287658"/>
<evidence type="ECO:0000256" key="3">
    <source>
        <dbReference type="ARBA" id="ARBA00022821"/>
    </source>
</evidence>
<keyword evidence="4" id="KW-0175">Coiled coil</keyword>
<keyword evidence="3" id="KW-0611">Plant defense</keyword>
<evidence type="ECO:0000313" key="10">
    <source>
        <dbReference type="EMBL" id="EEF32908.1"/>
    </source>
</evidence>
<dbReference type="InterPro" id="IPR058922">
    <property type="entry name" value="WHD_DRP"/>
</dbReference>
<feature type="domain" description="Disease resistance N-terminal" evidence="7">
    <location>
        <begin position="473"/>
        <end position="531"/>
    </location>
</feature>
<feature type="domain" description="Disease resistance R13L4/SHOC-2-like LRR" evidence="9">
    <location>
        <begin position="979"/>
        <end position="1270"/>
    </location>
</feature>
<keyword evidence="11" id="KW-1185">Reference proteome</keyword>
<dbReference type="Gene3D" id="3.80.10.10">
    <property type="entry name" value="Ribonuclease Inhibitor"/>
    <property type="match status" value="3"/>
</dbReference>
<dbReference type="Proteomes" id="UP000008311">
    <property type="component" value="Unassembled WGS sequence"/>
</dbReference>
<gene>
    <name evidence="10" type="ORF">RCOM_0455900</name>
</gene>
<dbReference type="EMBL" id="EQ974138">
    <property type="protein sequence ID" value="EEF32908.1"/>
    <property type="molecule type" value="Genomic_DNA"/>
</dbReference>
<protein>
    <submittedName>
        <fullName evidence="10">ATP binding protein, putative</fullName>
        <ecNumber evidence="10">3.1.3.16</ecNumber>
    </submittedName>
</protein>
<dbReference type="GO" id="GO:0006952">
    <property type="term" value="P:defense response"/>
    <property type="evidence" value="ECO:0007669"/>
    <property type="project" value="UniProtKB-KW"/>
</dbReference>
<evidence type="ECO:0000259" key="9">
    <source>
        <dbReference type="Pfam" id="PF23598"/>
    </source>
</evidence>
<dbReference type="InterPro" id="IPR038005">
    <property type="entry name" value="RX-like_CC"/>
</dbReference>
<sequence>MMETTLSLLADLIIQEADLITGVQEQVDFMESELRMMYAVLQDVEALEGPSDYLLRWNEIVEKANLNADNAIEKFITSAQNKGLSVIFLIFQYLKDRHDVGMQLNRIKASIREMPDSEMRNDKFNKSAGTNSLLVFFQQLIETNGVLLPFNVIREKSHSHSNNSKANDTKNSFVSSFIEGVKMPFSRSLIPVGAESPILQYISHIFSGTASHDQALRRRVDLLKRDMGLMLTSFGYVEGMEGLDERQMIWVAQLKHIADHVDDLDQKYSTISIWEVHRKIEQIECEVADLNRRKQNYAIEISVQGRGPKSVIQSLQERDPSFSISLEETQTFPSHHSAGRKQLDSDSSEIIALEEDFQSGSSHHGARNKTSSYDSSRIITLEEEKAQSGLSHHSTRSKTSISGFSHVITMEEEAHPSSSPDGASSKTSKSAPFIATFLEAFSRTLSNWFCYGSFSIMDSTIKLSVGPGTGNLKDLVNLKDQVKSMETEATLMRALLEDFQAIDKPSRRLNVWLEQIGEIADEAERAIKDYEKISQVGLFNYEALMIRNKIVNAITRIMNKIHDVSERREVSNTIFRSLCQRGPPPNTIGFDNDACAIKKRLLTGDIWCCVISIVGEVGTGKTTLAKLVYSDSEVMDHFPLRAWVPVHQENNYNAVVQEIREQFMGSVKENSKRKMGEEALVALNGRHLIILDDIRTAEVLDCLRTSFPDKSNGSRIVVTTNEMAVALHADSNKGPHEIQLLSDEESLELFTSTLKVEIPPDLEDIAKEIVRRCGWIRKNTVVVGNLLSKNGASRENFLRVLKQFNEGLIPWQKAENVYMELGRNLRKCLVYFRLFPNKFEIPARRLITLWVAEGFVNKRMGDEPEHIARRYLNELIKMKLVDVVKKKFDGDVKTCSLSKDGAKLLQEYADATSGLSSSIEISRFADHYDPNDLHFKHIHGHDHDSLRSHYKAVLSFMSFDHRGGSKPGEDIKKFLQRCISSRCFLLLRVLDLERVFRPKFPNVFGKLLQLRYLGLRWTYLEELPLSISNLLKLQTLDVKHTYISKLPHSIWKMQRLRHLYLSESYRSRFEHKPRNVSSLEELQTLWGVFVDERSPVKHGLDKLENLRKLGLACRTMLSQKKQMLLQIDAIADWIRKLKHLQSLRLRSFDEHGEAWFLPLKHLSELGNLSSMNLLGRLQLKFVKFGVPKGLTYLTLSASRMKEDPMQILQYLHNLKELKLLSNSYLGKKMHCPLGSFLQLQVLKMWKLEHLQQWTVENGALRQLRELEIRFCRKLVLPKEVQCMRNLEILKLEGMDFEDRMHCSNISFPQLQVLKLANLTYLQIWTVDEGAFPQLRELQIISCRQLKMLPEGLEHMTSLKVLKVREMPSEFTSRIQENHGLDWYKIANIPTRELE</sequence>